<gene>
    <name evidence="3" type="ORF">SAMN05421664_3618</name>
</gene>
<keyword evidence="4" id="KW-1185">Reference proteome</keyword>
<organism evidence="3 4">
    <name type="scientific">Chryseobacterium soldanellicola</name>
    <dbReference type="NCBI Taxonomy" id="311333"/>
    <lineage>
        <taxon>Bacteria</taxon>
        <taxon>Pseudomonadati</taxon>
        <taxon>Bacteroidota</taxon>
        <taxon>Flavobacteriia</taxon>
        <taxon>Flavobacteriales</taxon>
        <taxon>Weeksellaceae</taxon>
        <taxon>Chryseobacterium group</taxon>
        <taxon>Chryseobacterium</taxon>
    </lineage>
</organism>
<evidence type="ECO:0000256" key="1">
    <source>
        <dbReference type="SAM" id="SignalP"/>
    </source>
</evidence>
<feature type="signal peptide" evidence="1">
    <location>
        <begin position="1"/>
        <end position="20"/>
    </location>
</feature>
<keyword evidence="1" id="KW-0732">Signal</keyword>
<proteinExistence type="predicted"/>
<dbReference type="AlphaFoldDB" id="A0A1H1GF16"/>
<reference evidence="4" key="1">
    <citation type="submission" date="2016-10" db="EMBL/GenBank/DDBJ databases">
        <authorList>
            <person name="Varghese N."/>
            <person name="Submissions S."/>
        </authorList>
    </citation>
    <scope>NUCLEOTIDE SEQUENCE [LARGE SCALE GENOMIC DNA]</scope>
    <source>
        <strain evidence="4">DSM 17072</strain>
    </source>
</reference>
<accession>A0A1H1GF16</accession>
<protein>
    <submittedName>
        <fullName evidence="3">Outer membrane protein beta-barrel domain-containing protein</fullName>
    </submittedName>
</protein>
<dbReference type="Pfam" id="PF13568">
    <property type="entry name" value="OMP_b-brl_2"/>
    <property type="match status" value="1"/>
</dbReference>
<dbReference type="EMBL" id="FNKL01000004">
    <property type="protein sequence ID" value="SDR11436.1"/>
    <property type="molecule type" value="Genomic_DNA"/>
</dbReference>
<name>A0A1H1GF16_9FLAO</name>
<evidence type="ECO:0000313" key="3">
    <source>
        <dbReference type="EMBL" id="SDR11436.1"/>
    </source>
</evidence>
<dbReference type="Proteomes" id="UP000199627">
    <property type="component" value="Unassembled WGS sequence"/>
</dbReference>
<dbReference type="SUPFAM" id="SSF56925">
    <property type="entry name" value="OMPA-like"/>
    <property type="match status" value="1"/>
</dbReference>
<dbReference type="InterPro" id="IPR025665">
    <property type="entry name" value="Beta-barrel_OMP_2"/>
</dbReference>
<dbReference type="InterPro" id="IPR011250">
    <property type="entry name" value="OMP/PagP_B-barrel"/>
</dbReference>
<dbReference type="OrthoDB" id="947434at2"/>
<evidence type="ECO:0000259" key="2">
    <source>
        <dbReference type="Pfam" id="PF13568"/>
    </source>
</evidence>
<sequence length="205" mass="21880">MKNLILGVALVAGSFTFAQKATSKSITYGVKAGLNVASVSKDNTSDSQSSKVGFNVGAFANIPVATSFSVQPEVLFSQYGSKYDKKILGHKFSYANNLNYIAVPVMLQYNALPNLYLEAGPEFGFLVGSKVKIKDETANNVLAEGKADVKSFNLGLGLGAGYYFTQNIGVTVRYVAGLTDIQKTKPVGSDSVKNNVFQVGVAYKF</sequence>
<evidence type="ECO:0000313" key="4">
    <source>
        <dbReference type="Proteomes" id="UP000199627"/>
    </source>
</evidence>
<feature type="domain" description="Outer membrane protein beta-barrel" evidence="2">
    <location>
        <begin position="17"/>
        <end position="181"/>
    </location>
</feature>
<feature type="chain" id="PRO_5011569784" evidence="1">
    <location>
        <begin position="21"/>
        <end position="205"/>
    </location>
</feature>
<dbReference type="Gene3D" id="2.40.160.20">
    <property type="match status" value="1"/>
</dbReference>
<dbReference type="RefSeq" id="WP_089757083.1">
    <property type="nucleotide sequence ID" value="NZ_FNKL01000004.1"/>
</dbReference>
<dbReference type="STRING" id="311333.SAMN05421664_3618"/>